<accession>A0ACC3A4Y4</accession>
<dbReference type="Proteomes" id="UP001172386">
    <property type="component" value="Unassembled WGS sequence"/>
</dbReference>
<evidence type="ECO:0000313" key="1">
    <source>
        <dbReference type="EMBL" id="KAJ9655465.1"/>
    </source>
</evidence>
<reference evidence="1" key="1">
    <citation type="submission" date="2022-10" db="EMBL/GenBank/DDBJ databases">
        <title>Culturing micro-colonial fungi from biological soil crusts in the Mojave desert and describing Neophaeococcomyces mojavensis, and introducing the new genera and species Taxawa tesnikishii.</title>
        <authorList>
            <person name="Kurbessoian T."/>
            <person name="Stajich J.E."/>
        </authorList>
    </citation>
    <scope>NUCLEOTIDE SEQUENCE</scope>
    <source>
        <strain evidence="1">JES_112</strain>
    </source>
</reference>
<organism evidence="1 2">
    <name type="scientific">Neophaeococcomyces mojaviensis</name>
    <dbReference type="NCBI Taxonomy" id="3383035"/>
    <lineage>
        <taxon>Eukaryota</taxon>
        <taxon>Fungi</taxon>
        <taxon>Dikarya</taxon>
        <taxon>Ascomycota</taxon>
        <taxon>Pezizomycotina</taxon>
        <taxon>Eurotiomycetes</taxon>
        <taxon>Chaetothyriomycetidae</taxon>
        <taxon>Chaetothyriales</taxon>
        <taxon>Chaetothyriales incertae sedis</taxon>
        <taxon>Neophaeococcomyces</taxon>
    </lineage>
</organism>
<sequence>MATGVAAMLWSRITVLNSAENLVETNPLPLNLTQRQDDKGKDISFEQIGMIYPVADEVTYVRQTLLNSVWQYSVLAVQPLLTIIMFGAILFFHSTPVDRGFGLISILSGIDAGGLNSLAGAALSGKLTKEVKLVISPSHEGDEGAIKYHIALPSSVLRNAKLARDVTYH</sequence>
<dbReference type="EMBL" id="JAPDRQ010000095">
    <property type="protein sequence ID" value="KAJ9655465.1"/>
    <property type="molecule type" value="Genomic_DNA"/>
</dbReference>
<keyword evidence="2" id="KW-1185">Reference proteome</keyword>
<name>A0ACC3A4Y4_9EURO</name>
<protein>
    <submittedName>
        <fullName evidence="1">Uncharacterized protein</fullName>
    </submittedName>
</protein>
<gene>
    <name evidence="1" type="ORF">H2198_005651</name>
</gene>
<evidence type="ECO:0000313" key="2">
    <source>
        <dbReference type="Proteomes" id="UP001172386"/>
    </source>
</evidence>
<proteinExistence type="predicted"/>
<comment type="caution">
    <text evidence="1">The sequence shown here is derived from an EMBL/GenBank/DDBJ whole genome shotgun (WGS) entry which is preliminary data.</text>
</comment>